<sequence length="185" mass="20200">MKKAKMPLVCSDTLQMLLPMDIQMFSKKDILICLDPGHAKNTPGKRAGSNPVFYEYASNRRVARLLAAKLKAAGIRTMYSCNLDSTADLSLAQRGQNVVNAKADLFVSIHTNAHADPSVRGTETFIHTNSQASLSVAQTVQTAMVAEFKQPNRGMKRANFGLLRADLSEYAFHSNGSGLFYKSAS</sequence>
<evidence type="ECO:0000259" key="2">
    <source>
        <dbReference type="SMART" id="SM00646"/>
    </source>
</evidence>
<dbReference type="EMBL" id="JAROAS010000021">
    <property type="protein sequence ID" value="MED4128605.1"/>
    <property type="molecule type" value="Genomic_DNA"/>
</dbReference>
<evidence type="ECO:0000313" key="4">
    <source>
        <dbReference type="Proteomes" id="UP001341820"/>
    </source>
</evidence>
<keyword evidence="4" id="KW-1185">Reference proteome</keyword>
<evidence type="ECO:0000313" key="3">
    <source>
        <dbReference type="EMBL" id="MED4128605.1"/>
    </source>
</evidence>
<gene>
    <name evidence="3" type="ORF">P5F74_10710</name>
</gene>
<dbReference type="RefSeq" id="WP_328237388.1">
    <property type="nucleotide sequence ID" value="NZ_JAROAS010000021.1"/>
</dbReference>
<dbReference type="SUPFAM" id="SSF53187">
    <property type="entry name" value="Zn-dependent exopeptidases"/>
    <property type="match status" value="1"/>
</dbReference>
<dbReference type="PANTHER" id="PTHR30404:SF0">
    <property type="entry name" value="N-ACETYLMURAMOYL-L-ALANINE AMIDASE AMIC"/>
    <property type="match status" value="1"/>
</dbReference>
<organism evidence="3 4">
    <name type="scientific">Shouchella miscanthi</name>
    <dbReference type="NCBI Taxonomy" id="2598861"/>
    <lineage>
        <taxon>Bacteria</taxon>
        <taxon>Bacillati</taxon>
        <taxon>Bacillota</taxon>
        <taxon>Bacilli</taxon>
        <taxon>Bacillales</taxon>
        <taxon>Bacillaceae</taxon>
        <taxon>Shouchella</taxon>
    </lineage>
</organism>
<comment type="caution">
    <text evidence="3">The sequence shown here is derived from an EMBL/GenBank/DDBJ whole genome shotgun (WGS) entry which is preliminary data.</text>
</comment>
<dbReference type="InterPro" id="IPR002508">
    <property type="entry name" value="MurNAc-LAA_cat"/>
</dbReference>
<dbReference type="Gene3D" id="3.40.630.40">
    <property type="entry name" value="Zn-dependent exopeptidases"/>
    <property type="match status" value="1"/>
</dbReference>
<dbReference type="CDD" id="cd02696">
    <property type="entry name" value="MurNAc-LAA"/>
    <property type="match status" value="1"/>
</dbReference>
<protein>
    <submittedName>
        <fullName evidence="3">N-acetylmuramoyl-L-alanine amidase</fullName>
    </submittedName>
</protein>
<dbReference type="InterPro" id="IPR050695">
    <property type="entry name" value="N-acetylmuramoyl_amidase_3"/>
</dbReference>
<reference evidence="3 4" key="1">
    <citation type="submission" date="2023-03" db="EMBL/GenBank/DDBJ databases">
        <title>Bacillus Genome Sequencing.</title>
        <authorList>
            <person name="Dunlap C."/>
        </authorList>
    </citation>
    <scope>NUCLEOTIDE SEQUENCE [LARGE SCALE GENOMIC DNA]</scope>
    <source>
        <strain evidence="3 4">B-4107</strain>
    </source>
</reference>
<proteinExistence type="predicted"/>
<name>A0ABU6NK68_9BACI</name>
<dbReference type="Proteomes" id="UP001341820">
    <property type="component" value="Unassembled WGS sequence"/>
</dbReference>
<dbReference type="PANTHER" id="PTHR30404">
    <property type="entry name" value="N-ACETYLMURAMOYL-L-ALANINE AMIDASE"/>
    <property type="match status" value="1"/>
</dbReference>
<keyword evidence="1" id="KW-0378">Hydrolase</keyword>
<feature type="domain" description="MurNAc-LAA" evidence="2">
    <location>
        <begin position="99"/>
        <end position="184"/>
    </location>
</feature>
<dbReference type="Pfam" id="PF01520">
    <property type="entry name" value="Amidase_3"/>
    <property type="match status" value="1"/>
</dbReference>
<evidence type="ECO:0000256" key="1">
    <source>
        <dbReference type="ARBA" id="ARBA00022801"/>
    </source>
</evidence>
<accession>A0ABU6NK68</accession>
<dbReference type="SMART" id="SM00646">
    <property type="entry name" value="Ami_3"/>
    <property type="match status" value="1"/>
</dbReference>